<evidence type="ECO:0000256" key="4">
    <source>
        <dbReference type="ARBA" id="ARBA00022837"/>
    </source>
</evidence>
<dbReference type="EMBL" id="CAXAMM010040451">
    <property type="protein sequence ID" value="CAK9093270.1"/>
    <property type="molecule type" value="Genomic_DNA"/>
</dbReference>
<dbReference type="InterPro" id="IPR011992">
    <property type="entry name" value="EF-hand-dom_pair"/>
</dbReference>
<dbReference type="Gene3D" id="1.10.238.10">
    <property type="entry name" value="EF-hand"/>
    <property type="match status" value="4"/>
</dbReference>
<dbReference type="CDD" id="cd00051">
    <property type="entry name" value="EFh"/>
    <property type="match status" value="2"/>
</dbReference>
<keyword evidence="5" id="KW-0007">Acetylation</keyword>
<comment type="caution">
    <text evidence="8">The sequence shown here is derived from an EMBL/GenBank/DDBJ whole genome shotgun (WGS) entry which is preliminary data.</text>
</comment>
<dbReference type="InterPro" id="IPR002048">
    <property type="entry name" value="EF_hand_dom"/>
</dbReference>
<keyword evidence="3" id="KW-0677">Repeat</keyword>
<evidence type="ECO:0000256" key="3">
    <source>
        <dbReference type="ARBA" id="ARBA00022737"/>
    </source>
</evidence>
<dbReference type="Proteomes" id="UP001642464">
    <property type="component" value="Unassembled WGS sequence"/>
</dbReference>
<evidence type="ECO:0000313" key="9">
    <source>
        <dbReference type="Proteomes" id="UP001642464"/>
    </source>
</evidence>
<dbReference type="InterPro" id="IPR018247">
    <property type="entry name" value="EF_Hand_1_Ca_BS"/>
</dbReference>
<sequence>MSQPALGPLPPPADASLTSTQFTHARGAKDLMRATAQYQWRRKKQEGERRSAFRLRGQRSLTKLHSKDAGLISAELYDPSLSPKYACPLSFDEDPELEPMVRRVNNMKKLSMTMQSFSPRAAEWEVARSNPPEVQDWIYKTLASAPRREPEIKMAPPQRPRPRKSRRRRSSQQDRDKALVTQLTEDAGFLGEDWGELSDSAVFLQMIKTGMILSDENVQSIQRIFQQFCDEHHVIPKDLVPQALEAFGILDADRSVLARITNEVSPYSQVDLTDFRDIIEKWMSKEHEFMEETFKSMDKDSGGSGRLSSHELFPYLAAVGIVPVQSRIKEVVELVDPNDTGSLNFQQMVQLVLLYRHTEGFSLKEVKVLRGICAREAAGQQQLPRFKLKDVLLLFFGLHNQHISEQLHREAVAECREANGQSLLSLREVLLWSRRQREMEFKVFRQKFNLVDPGENGRVEFTDLTRLVGSLGVTVSEATVQELVVDSKDAYFGLGRRDGALDFDEFVNFMLKLRAREGFSVGELKQFKQVFDRFDDNNNGEVEVLELADMFRYLGRSVKLDELQVIISQVDFNGSGALEFQEFLRLMRIHREEEVSKIRQVYNKFSAEGSPSLSKESLSAAMTALGFSGDSVSLAKMRAKASGRRHSLQAEATLRLEDAGNSISFEQFLQWVDDNRAVKVNEQRRCAGFTSTELDSFRMKFSEFDPQATGVLDVKHIGPLLEIIGLPALATAEERNLLLSDLEKARDTASNLGVQDAGDKGEGFNFWVLVQLLRIQFSRNDGKVLGREAQAVNETLFSQGEVDSFRESFVSWFERQARRGSMGSSEEQERSDSRIKELNKGTVFSLIRSLGVKIDEDQRKRLERKIEELNPNLSLDFPDFLRLMRWMVTVDFGGVNRTKAYLPQLA</sequence>
<dbReference type="SMART" id="SM00054">
    <property type="entry name" value="EFh"/>
    <property type="match status" value="5"/>
</dbReference>
<name>A0ABP0QY87_9DINO</name>
<dbReference type="PANTHER" id="PTHR23048">
    <property type="entry name" value="MYOSIN LIGHT CHAIN 1, 3"/>
    <property type="match status" value="1"/>
</dbReference>
<feature type="domain" description="EF-hand" evidence="7">
    <location>
        <begin position="522"/>
        <end position="557"/>
    </location>
</feature>
<organism evidence="8 9">
    <name type="scientific">Durusdinium trenchii</name>
    <dbReference type="NCBI Taxonomy" id="1381693"/>
    <lineage>
        <taxon>Eukaryota</taxon>
        <taxon>Sar</taxon>
        <taxon>Alveolata</taxon>
        <taxon>Dinophyceae</taxon>
        <taxon>Suessiales</taxon>
        <taxon>Symbiodiniaceae</taxon>
        <taxon>Durusdinium</taxon>
    </lineage>
</organism>
<accession>A0ABP0QY87</accession>
<proteinExistence type="predicted"/>
<evidence type="ECO:0000256" key="2">
    <source>
        <dbReference type="ARBA" id="ARBA00022723"/>
    </source>
</evidence>
<keyword evidence="4" id="KW-0106">Calcium</keyword>
<dbReference type="PANTHER" id="PTHR23048:SF0">
    <property type="entry name" value="CALMODULIN LIKE 3"/>
    <property type="match status" value="1"/>
</dbReference>
<dbReference type="PROSITE" id="PS50222">
    <property type="entry name" value="EF_HAND_2"/>
    <property type="match status" value="3"/>
</dbReference>
<feature type="compositionally biased region" description="Basic residues" evidence="6">
    <location>
        <begin position="160"/>
        <end position="170"/>
    </location>
</feature>
<dbReference type="InterPro" id="IPR050230">
    <property type="entry name" value="CALM/Myosin/TropC-like"/>
</dbReference>
<evidence type="ECO:0000313" key="8">
    <source>
        <dbReference type="EMBL" id="CAK9093270.1"/>
    </source>
</evidence>
<evidence type="ECO:0000259" key="7">
    <source>
        <dbReference type="PROSITE" id="PS50222"/>
    </source>
</evidence>
<evidence type="ECO:0000256" key="6">
    <source>
        <dbReference type="SAM" id="MobiDB-lite"/>
    </source>
</evidence>
<feature type="region of interest" description="Disordered" evidence="6">
    <location>
        <begin position="148"/>
        <end position="178"/>
    </location>
</feature>
<evidence type="ECO:0000256" key="1">
    <source>
        <dbReference type="ARBA" id="ARBA00020786"/>
    </source>
</evidence>
<evidence type="ECO:0000256" key="5">
    <source>
        <dbReference type="ARBA" id="ARBA00022990"/>
    </source>
</evidence>
<dbReference type="SUPFAM" id="SSF47473">
    <property type="entry name" value="EF-hand"/>
    <property type="match status" value="2"/>
</dbReference>
<protein>
    <recommendedName>
        <fullName evidence="1">Calmodulin</fullName>
    </recommendedName>
</protein>
<dbReference type="PROSITE" id="PS00018">
    <property type="entry name" value="EF_HAND_1"/>
    <property type="match status" value="2"/>
</dbReference>
<keyword evidence="9" id="KW-1185">Reference proteome</keyword>
<reference evidence="8 9" key="1">
    <citation type="submission" date="2024-02" db="EMBL/GenBank/DDBJ databases">
        <authorList>
            <person name="Chen Y."/>
            <person name="Shah S."/>
            <person name="Dougan E. K."/>
            <person name="Thang M."/>
            <person name="Chan C."/>
        </authorList>
    </citation>
    <scope>NUCLEOTIDE SEQUENCE [LARGE SCALE GENOMIC DNA]</scope>
</reference>
<feature type="domain" description="EF-hand" evidence="7">
    <location>
        <begin position="558"/>
        <end position="593"/>
    </location>
</feature>
<gene>
    <name evidence="8" type="ORF">SCF082_LOCUS43869</name>
</gene>
<dbReference type="Pfam" id="PF13499">
    <property type="entry name" value="EF-hand_7"/>
    <property type="match status" value="1"/>
</dbReference>
<feature type="domain" description="EF-hand" evidence="7">
    <location>
        <begin position="439"/>
        <end position="474"/>
    </location>
</feature>
<keyword evidence="2" id="KW-0479">Metal-binding</keyword>